<dbReference type="PANTHER" id="PTHR19378:SF0">
    <property type="entry name" value="HAUS AUGMIN-LIKE COMPLEX SUBUNIT 3"/>
    <property type="match status" value="1"/>
</dbReference>
<evidence type="ECO:0000256" key="5">
    <source>
        <dbReference type="ARBA" id="ARBA00022701"/>
    </source>
</evidence>
<evidence type="ECO:0000256" key="9">
    <source>
        <dbReference type="ARBA" id="ARBA00023306"/>
    </source>
</evidence>
<evidence type="ECO:0000256" key="8">
    <source>
        <dbReference type="ARBA" id="ARBA00023212"/>
    </source>
</evidence>
<organism evidence="12 13">
    <name type="scientific">Salix dunnii</name>
    <dbReference type="NCBI Taxonomy" id="1413687"/>
    <lineage>
        <taxon>Eukaryota</taxon>
        <taxon>Viridiplantae</taxon>
        <taxon>Streptophyta</taxon>
        <taxon>Embryophyta</taxon>
        <taxon>Tracheophyta</taxon>
        <taxon>Spermatophyta</taxon>
        <taxon>Magnoliopsida</taxon>
        <taxon>eudicotyledons</taxon>
        <taxon>Gunneridae</taxon>
        <taxon>Pentapetalae</taxon>
        <taxon>rosids</taxon>
        <taxon>fabids</taxon>
        <taxon>Malpighiales</taxon>
        <taxon>Salicaceae</taxon>
        <taxon>Saliceae</taxon>
        <taxon>Salix</taxon>
    </lineage>
</organism>
<dbReference type="GO" id="GO:0051301">
    <property type="term" value="P:cell division"/>
    <property type="evidence" value="ECO:0007669"/>
    <property type="project" value="UniProtKB-KW"/>
</dbReference>
<evidence type="ECO:0000256" key="2">
    <source>
        <dbReference type="ARBA" id="ARBA00009645"/>
    </source>
</evidence>
<evidence type="ECO:0000259" key="11">
    <source>
        <dbReference type="Pfam" id="PF14932"/>
    </source>
</evidence>
<evidence type="ECO:0000256" key="4">
    <source>
        <dbReference type="ARBA" id="ARBA00022618"/>
    </source>
</evidence>
<name>A0A835JEK4_9ROSI</name>
<keyword evidence="7 10" id="KW-0175">Coiled coil</keyword>
<feature type="domain" description="HAUS augmin-like complex subunit 3 N-terminal" evidence="11">
    <location>
        <begin position="80"/>
        <end position="266"/>
    </location>
</feature>
<evidence type="ECO:0000313" key="13">
    <source>
        <dbReference type="Proteomes" id="UP000657918"/>
    </source>
</evidence>
<keyword evidence="5" id="KW-0493">Microtubule</keyword>
<sequence length="593" mass="67562">MSGTRLCALLGELGYEGAETLDPDSFEWPFQYDDARPILDWICSSLRSSNVLSLSDLSRYEQFLQEEKLLEHFLQGETIKRKDATLAYKDEALELQKELRHLQAKFDLLSGQASALIQGRRARVAATSTVNGCLAAVDDTLSARNLRMNEILGRIASTAQELARYHSGDGKGDIYLAYSDFHQYWLQDSSCIKEINQWFSRQLDTGPFRLVAEEGKSKCSWVSLDDVSNILVRDVEQSHHQRVSELQRLRSIFGTSERQWVEAQVENAKQQAILMVLKSQVTSDEAHIHLDLHSLRRKHVVLVEELSNLHHKEEKLLSETIPDLCWELAQLQDTYILQGDYDLKVMRQEYYINRQKMFINHLINQLARHQFLKIACHLEKKNMLGAYSLLKVIESELQGYLSSTMGRVGRCLALTQAASDIQEQGAVDDRDTLLHGVRDLLSIHSNAQAGLSIYVSAPGIVQQISALHADLMTLQSDLENSLPEDRNRCIIELCTLIQNLQQLLFASSTTAQPILTPRTLMKELDDMEKINAKLSVAVEEVTLEHCKKNEIVKHHSQEVGLQRRVFVDFFCNPERLRSQVRELTARVRALQVA</sequence>
<dbReference type="GO" id="GO:0031023">
    <property type="term" value="P:microtubule organizing center organization"/>
    <property type="evidence" value="ECO:0007669"/>
    <property type="project" value="TreeGrafter"/>
</dbReference>
<dbReference type="InterPro" id="IPR026206">
    <property type="entry name" value="HAUS3"/>
</dbReference>
<accession>A0A835JEK4</accession>
<evidence type="ECO:0000256" key="7">
    <source>
        <dbReference type="ARBA" id="ARBA00023054"/>
    </source>
</evidence>
<dbReference type="Proteomes" id="UP000657918">
    <property type="component" value="Unassembled WGS sequence"/>
</dbReference>
<reference evidence="12 13" key="1">
    <citation type="submission" date="2020-10" db="EMBL/GenBank/DDBJ databases">
        <title>Plant Genome Project.</title>
        <authorList>
            <person name="Zhang R.-G."/>
        </authorList>
    </citation>
    <scope>NUCLEOTIDE SEQUENCE [LARGE SCALE GENOMIC DNA]</scope>
    <source>
        <strain evidence="12">FAFU-HL-1</strain>
        <tissue evidence="12">Leaf</tissue>
    </source>
</reference>
<keyword evidence="13" id="KW-1185">Reference proteome</keyword>
<keyword evidence="3" id="KW-0963">Cytoplasm</keyword>
<dbReference type="InterPro" id="IPR032733">
    <property type="entry name" value="HAUS3_N"/>
</dbReference>
<dbReference type="GO" id="GO:0072686">
    <property type="term" value="C:mitotic spindle"/>
    <property type="evidence" value="ECO:0007669"/>
    <property type="project" value="TreeGrafter"/>
</dbReference>
<protein>
    <recommendedName>
        <fullName evidence="11">HAUS augmin-like complex subunit 3 N-terminal domain-containing protein</fullName>
    </recommendedName>
</protein>
<keyword evidence="9" id="KW-0131">Cell cycle</keyword>
<comment type="caution">
    <text evidence="12">The sequence shown here is derived from an EMBL/GenBank/DDBJ whole genome shotgun (WGS) entry which is preliminary data.</text>
</comment>
<feature type="domain" description="HAUS augmin-like complex subunit 3 N-terminal" evidence="11">
    <location>
        <begin position="28"/>
        <end position="71"/>
    </location>
</feature>
<dbReference type="EMBL" id="JADGMS010000014">
    <property type="protein sequence ID" value="KAF9669767.1"/>
    <property type="molecule type" value="Genomic_DNA"/>
</dbReference>
<keyword evidence="4" id="KW-0132">Cell division</keyword>
<dbReference type="AlphaFoldDB" id="A0A835JEK4"/>
<evidence type="ECO:0000256" key="3">
    <source>
        <dbReference type="ARBA" id="ARBA00022490"/>
    </source>
</evidence>
<keyword evidence="8" id="KW-0206">Cytoskeleton</keyword>
<dbReference type="PRINTS" id="PR02089">
    <property type="entry name" value="HAUSAUGMINL3"/>
</dbReference>
<dbReference type="GO" id="GO:0005815">
    <property type="term" value="C:microtubule organizing center"/>
    <property type="evidence" value="ECO:0007669"/>
    <property type="project" value="TreeGrafter"/>
</dbReference>
<dbReference type="GO" id="GO:0005874">
    <property type="term" value="C:microtubule"/>
    <property type="evidence" value="ECO:0007669"/>
    <property type="project" value="UniProtKB-KW"/>
</dbReference>
<evidence type="ECO:0000313" key="12">
    <source>
        <dbReference type="EMBL" id="KAF9669767.1"/>
    </source>
</evidence>
<dbReference type="OrthoDB" id="2159690at2759"/>
<evidence type="ECO:0000256" key="6">
    <source>
        <dbReference type="ARBA" id="ARBA00022776"/>
    </source>
</evidence>
<keyword evidence="6" id="KW-0498">Mitosis</keyword>
<feature type="coiled-coil region" evidence="10">
    <location>
        <begin position="85"/>
        <end position="112"/>
    </location>
</feature>
<dbReference type="Pfam" id="PF14932">
    <property type="entry name" value="HAUS-augmin3"/>
    <property type="match status" value="2"/>
</dbReference>
<proteinExistence type="inferred from homology"/>
<comment type="similarity">
    <text evidence="2">Belongs to the HAUS3 family.</text>
</comment>
<evidence type="ECO:0000256" key="1">
    <source>
        <dbReference type="ARBA" id="ARBA00004186"/>
    </source>
</evidence>
<gene>
    <name evidence="12" type="ORF">SADUNF_Sadunf14G0141800</name>
</gene>
<evidence type="ECO:0000256" key="10">
    <source>
        <dbReference type="SAM" id="Coils"/>
    </source>
</evidence>
<comment type="subcellular location">
    <subcellularLocation>
        <location evidence="1">Cytoplasm</location>
        <location evidence="1">Cytoskeleton</location>
        <location evidence="1">Spindle</location>
    </subcellularLocation>
</comment>
<dbReference type="PANTHER" id="PTHR19378">
    <property type="entry name" value="GOLGIN- RELATED"/>
    <property type="match status" value="1"/>
</dbReference>
<dbReference type="GO" id="GO:0051225">
    <property type="term" value="P:spindle assembly"/>
    <property type="evidence" value="ECO:0007669"/>
    <property type="project" value="InterPro"/>
</dbReference>
<dbReference type="GO" id="GO:0070652">
    <property type="term" value="C:HAUS complex"/>
    <property type="evidence" value="ECO:0007669"/>
    <property type="project" value="InterPro"/>
</dbReference>